<keyword evidence="3 6" id="KW-0808">Transferase</keyword>
<dbReference type="PANTHER" id="PTHR10993:SF7">
    <property type="entry name" value="LIPOYLTRANSFERASE 2, MITOCHONDRIAL-RELATED"/>
    <property type="match status" value="1"/>
</dbReference>
<dbReference type="GO" id="GO:0005737">
    <property type="term" value="C:cytoplasm"/>
    <property type="evidence" value="ECO:0007669"/>
    <property type="project" value="UniProtKB-SubCell"/>
</dbReference>
<evidence type="ECO:0000256" key="1">
    <source>
        <dbReference type="ARBA" id="ARBA00004821"/>
    </source>
</evidence>
<sequence>MDAVNEASVPGMVACALALPVEAGEGAIPVARLCDLGRQPYEPVWRAMQAFTDARTADTPDELWLVEHDPVFTLGQAGKPEHVLMPGDIPVIHVDRGGQVTYHGPGQIVLYPLLDLKRLKVGVKEYVCRIEQAIIDTLADWNIEARRLDGAPGVYVNGAKIGALGIRVRNGRTFHGLAFNIAMDLEPFRRINPCGYAGMAVTSMVDLGGPSGLDAVKPVLVGHIARLFGLTVQPAAPPSFG</sequence>
<evidence type="ECO:0000256" key="3">
    <source>
        <dbReference type="ARBA" id="ARBA00022679"/>
    </source>
</evidence>
<evidence type="ECO:0000259" key="11">
    <source>
        <dbReference type="PROSITE" id="PS51733"/>
    </source>
</evidence>
<reference evidence="12 13" key="1">
    <citation type="journal article" date="2015" name="Stand. Genomic Sci.">
        <title>Genomic Encyclopedia of Bacterial and Archaeal Type Strains, Phase III: the genomes of soil and plant-associated and newly described type strains.</title>
        <authorList>
            <person name="Whitman W.B."/>
            <person name="Woyke T."/>
            <person name="Klenk H.P."/>
            <person name="Zhou Y."/>
            <person name="Lilburn T.G."/>
            <person name="Beck B.J."/>
            <person name="De Vos P."/>
            <person name="Vandamme P."/>
            <person name="Eisen J.A."/>
            <person name="Garrity G."/>
            <person name="Hugenholtz P."/>
            <person name="Kyrpides N.C."/>
        </authorList>
    </citation>
    <scope>NUCLEOTIDE SEQUENCE [LARGE SCALE GENOMIC DNA]</scope>
    <source>
        <strain evidence="12 13">CGMCC 1.10136</strain>
    </source>
</reference>
<dbReference type="Gene3D" id="3.30.930.10">
    <property type="entry name" value="Bira Bifunctional Protein, Domain 2"/>
    <property type="match status" value="1"/>
</dbReference>
<feature type="binding site" evidence="6 9">
    <location>
        <begin position="163"/>
        <end position="165"/>
    </location>
    <ligand>
        <name>substrate</name>
    </ligand>
</feature>
<organism evidence="12 13">
    <name type="scientific">Aerolutibacter ruishenii</name>
    <dbReference type="NCBI Taxonomy" id="686800"/>
    <lineage>
        <taxon>Bacteria</taxon>
        <taxon>Pseudomonadati</taxon>
        <taxon>Pseudomonadota</taxon>
        <taxon>Gammaproteobacteria</taxon>
        <taxon>Lysobacterales</taxon>
        <taxon>Lysobacteraceae</taxon>
        <taxon>Aerolutibacter</taxon>
    </lineage>
</organism>
<gene>
    <name evidence="6" type="primary">lipB</name>
    <name evidence="12" type="ORF">IP93_00392</name>
</gene>
<feature type="active site" description="Acyl-thioester intermediate" evidence="6 8">
    <location>
        <position position="194"/>
    </location>
</feature>
<proteinExistence type="inferred from homology"/>
<comment type="catalytic activity">
    <reaction evidence="6 7">
        <text>octanoyl-[ACP] + L-lysyl-[protein] = N(6)-octanoyl-L-lysyl-[protein] + holo-[ACP] + H(+)</text>
        <dbReference type="Rhea" id="RHEA:17665"/>
        <dbReference type="Rhea" id="RHEA-COMP:9636"/>
        <dbReference type="Rhea" id="RHEA-COMP:9685"/>
        <dbReference type="Rhea" id="RHEA-COMP:9752"/>
        <dbReference type="Rhea" id="RHEA-COMP:9928"/>
        <dbReference type="ChEBI" id="CHEBI:15378"/>
        <dbReference type="ChEBI" id="CHEBI:29969"/>
        <dbReference type="ChEBI" id="CHEBI:64479"/>
        <dbReference type="ChEBI" id="CHEBI:78463"/>
        <dbReference type="ChEBI" id="CHEBI:78809"/>
        <dbReference type="EC" id="2.3.1.181"/>
    </reaction>
</comment>
<feature type="binding site" evidence="6 9">
    <location>
        <begin position="176"/>
        <end position="178"/>
    </location>
    <ligand>
        <name>substrate</name>
    </ligand>
</feature>
<feature type="binding site" evidence="6 9">
    <location>
        <begin position="96"/>
        <end position="103"/>
    </location>
    <ligand>
        <name>substrate</name>
    </ligand>
</feature>
<dbReference type="PROSITE" id="PS51733">
    <property type="entry name" value="BPL_LPL_CATALYTIC"/>
    <property type="match status" value="1"/>
</dbReference>
<dbReference type="InterPro" id="IPR020605">
    <property type="entry name" value="Octanoyltransferase_CS"/>
</dbReference>
<dbReference type="AlphaFoldDB" id="A0A562M381"/>
<comment type="pathway">
    <text evidence="1 6 7">Protein modification; protein lipoylation via endogenous pathway; protein N(6)-(lipoyl)lysine from octanoyl-[acyl-carrier-protein]: step 1/2.</text>
</comment>
<comment type="similarity">
    <text evidence="6 7">Belongs to the LipB family.</text>
</comment>
<evidence type="ECO:0000256" key="2">
    <source>
        <dbReference type="ARBA" id="ARBA00022490"/>
    </source>
</evidence>
<keyword evidence="4 6" id="KW-0012">Acyltransferase</keyword>
<dbReference type="HAMAP" id="MF_00013">
    <property type="entry name" value="LipB"/>
    <property type="match status" value="1"/>
</dbReference>
<comment type="caution">
    <text evidence="12">The sequence shown here is derived from an EMBL/GenBank/DDBJ whole genome shotgun (WGS) entry which is preliminary data.</text>
</comment>
<feature type="site" description="Lowers pKa of active site Cys" evidence="6 10">
    <location>
        <position position="160"/>
    </location>
</feature>
<dbReference type="Pfam" id="PF21948">
    <property type="entry name" value="LplA-B_cat"/>
    <property type="match status" value="1"/>
</dbReference>
<dbReference type="NCBIfam" id="NF010922">
    <property type="entry name" value="PRK14342.1"/>
    <property type="match status" value="1"/>
</dbReference>
<dbReference type="InterPro" id="IPR004143">
    <property type="entry name" value="BPL_LPL_catalytic"/>
</dbReference>
<keyword evidence="2 6" id="KW-0963">Cytoplasm</keyword>
<dbReference type="InterPro" id="IPR000544">
    <property type="entry name" value="Octanoyltransferase"/>
</dbReference>
<feature type="domain" description="BPL/LPL catalytic" evidence="11">
    <location>
        <begin position="57"/>
        <end position="232"/>
    </location>
</feature>
<accession>A0A562M381</accession>
<dbReference type="FunFam" id="3.30.930.10:FF:000020">
    <property type="entry name" value="Octanoyltransferase"/>
    <property type="match status" value="1"/>
</dbReference>
<dbReference type="EMBL" id="VLKP01000001">
    <property type="protein sequence ID" value="TWI14395.1"/>
    <property type="molecule type" value="Genomic_DNA"/>
</dbReference>
<dbReference type="PIRSF" id="PIRSF016262">
    <property type="entry name" value="LPLase"/>
    <property type="match status" value="1"/>
</dbReference>
<dbReference type="PROSITE" id="PS01313">
    <property type="entry name" value="LIPB"/>
    <property type="match status" value="1"/>
</dbReference>
<evidence type="ECO:0000256" key="6">
    <source>
        <dbReference type="HAMAP-Rule" id="MF_00013"/>
    </source>
</evidence>
<keyword evidence="13" id="KW-1185">Reference proteome</keyword>
<dbReference type="InterPro" id="IPR045864">
    <property type="entry name" value="aa-tRNA-synth_II/BPL/LPL"/>
</dbReference>
<evidence type="ECO:0000256" key="5">
    <source>
        <dbReference type="ARBA" id="ARBA00024732"/>
    </source>
</evidence>
<dbReference type="UniPathway" id="UPA00538">
    <property type="reaction ID" value="UER00592"/>
</dbReference>
<name>A0A562M381_9GAMM</name>
<evidence type="ECO:0000313" key="12">
    <source>
        <dbReference type="EMBL" id="TWI14395.1"/>
    </source>
</evidence>
<comment type="miscellaneous">
    <text evidence="6">In the reaction, the free carboxyl group of octanoic acid is attached via an amide linkage to the epsilon-amino group of a specific lysine residue of lipoyl domains of lipoate-dependent enzymes.</text>
</comment>
<evidence type="ECO:0000256" key="8">
    <source>
        <dbReference type="PIRSR" id="PIRSR016262-1"/>
    </source>
</evidence>
<dbReference type="GO" id="GO:0009249">
    <property type="term" value="P:protein lipoylation"/>
    <property type="evidence" value="ECO:0007669"/>
    <property type="project" value="InterPro"/>
</dbReference>
<dbReference type="NCBIfam" id="NF010925">
    <property type="entry name" value="PRK14345.1"/>
    <property type="match status" value="1"/>
</dbReference>
<evidence type="ECO:0000256" key="4">
    <source>
        <dbReference type="ARBA" id="ARBA00023315"/>
    </source>
</evidence>
<evidence type="ECO:0000256" key="7">
    <source>
        <dbReference type="PIRNR" id="PIRNR016262"/>
    </source>
</evidence>
<evidence type="ECO:0000256" key="9">
    <source>
        <dbReference type="PIRSR" id="PIRSR016262-2"/>
    </source>
</evidence>
<dbReference type="EC" id="2.3.1.181" evidence="6 7"/>
<dbReference type="SUPFAM" id="SSF55681">
    <property type="entry name" value="Class II aaRS and biotin synthetases"/>
    <property type="match status" value="1"/>
</dbReference>
<protein>
    <recommendedName>
        <fullName evidence="6 7">Octanoyltransferase</fullName>
        <ecNumber evidence="6 7">2.3.1.181</ecNumber>
    </recommendedName>
    <alternativeName>
        <fullName evidence="6">Lipoate-protein ligase B</fullName>
    </alternativeName>
    <alternativeName>
        <fullName evidence="6">Lipoyl/octanoyl transferase</fullName>
    </alternativeName>
    <alternativeName>
        <fullName evidence="6">Octanoyl-[acyl-carrier-protein]-protein N-octanoyltransferase</fullName>
    </alternativeName>
</protein>
<comment type="subcellular location">
    <subcellularLocation>
        <location evidence="6">Cytoplasm</location>
    </subcellularLocation>
</comment>
<dbReference type="PANTHER" id="PTHR10993">
    <property type="entry name" value="OCTANOYLTRANSFERASE"/>
    <property type="match status" value="1"/>
</dbReference>
<dbReference type="NCBIfam" id="TIGR00214">
    <property type="entry name" value="lipB"/>
    <property type="match status" value="1"/>
</dbReference>
<dbReference type="CDD" id="cd16444">
    <property type="entry name" value="LipB"/>
    <property type="match status" value="1"/>
</dbReference>
<evidence type="ECO:0000256" key="10">
    <source>
        <dbReference type="PIRSR" id="PIRSR016262-3"/>
    </source>
</evidence>
<dbReference type="GO" id="GO:0033819">
    <property type="term" value="F:lipoyl(octanoyl) transferase activity"/>
    <property type="evidence" value="ECO:0007669"/>
    <property type="project" value="UniProtKB-EC"/>
</dbReference>
<comment type="function">
    <text evidence="5 6 7">Catalyzes the transfer of endogenously produced octanoic acid from octanoyl-acyl-carrier-protein onto the lipoyl domains of lipoate-dependent enzymes. Lipoyl-ACP can also act as a substrate although octanoyl-ACP is likely to be the physiological substrate.</text>
</comment>
<evidence type="ECO:0000313" key="13">
    <source>
        <dbReference type="Proteomes" id="UP000316471"/>
    </source>
</evidence>
<dbReference type="Proteomes" id="UP000316471">
    <property type="component" value="Unassembled WGS sequence"/>
</dbReference>